<organism evidence="2 3">
    <name type="scientific">Elysia marginata</name>
    <dbReference type="NCBI Taxonomy" id="1093978"/>
    <lineage>
        <taxon>Eukaryota</taxon>
        <taxon>Metazoa</taxon>
        <taxon>Spiralia</taxon>
        <taxon>Lophotrochozoa</taxon>
        <taxon>Mollusca</taxon>
        <taxon>Gastropoda</taxon>
        <taxon>Heterobranchia</taxon>
        <taxon>Euthyneura</taxon>
        <taxon>Panpulmonata</taxon>
        <taxon>Sacoglossa</taxon>
        <taxon>Placobranchoidea</taxon>
        <taxon>Plakobranchidae</taxon>
        <taxon>Elysia</taxon>
    </lineage>
</organism>
<gene>
    <name evidence="2" type="ORF">ElyMa_000203300</name>
</gene>
<evidence type="ECO:0008006" key="4">
    <source>
        <dbReference type="Google" id="ProtNLM"/>
    </source>
</evidence>
<comment type="caution">
    <text evidence="2">The sequence shown here is derived from an EMBL/GenBank/DDBJ whole genome shotgun (WGS) entry which is preliminary data.</text>
</comment>
<feature type="compositionally biased region" description="Basic residues" evidence="1">
    <location>
        <begin position="44"/>
        <end position="55"/>
    </location>
</feature>
<evidence type="ECO:0000313" key="2">
    <source>
        <dbReference type="EMBL" id="GFR65422.1"/>
    </source>
</evidence>
<reference evidence="2 3" key="1">
    <citation type="journal article" date="2021" name="Elife">
        <title>Chloroplast acquisition without the gene transfer in kleptoplastic sea slugs, Plakobranchus ocellatus.</title>
        <authorList>
            <person name="Maeda T."/>
            <person name="Takahashi S."/>
            <person name="Yoshida T."/>
            <person name="Shimamura S."/>
            <person name="Takaki Y."/>
            <person name="Nagai Y."/>
            <person name="Toyoda A."/>
            <person name="Suzuki Y."/>
            <person name="Arimoto A."/>
            <person name="Ishii H."/>
            <person name="Satoh N."/>
            <person name="Nishiyama T."/>
            <person name="Hasebe M."/>
            <person name="Maruyama T."/>
            <person name="Minagawa J."/>
            <person name="Obokata J."/>
            <person name="Shigenobu S."/>
        </authorList>
    </citation>
    <scope>NUCLEOTIDE SEQUENCE [LARGE SCALE GENOMIC DNA]</scope>
</reference>
<proteinExistence type="predicted"/>
<keyword evidence="3" id="KW-1185">Reference proteome</keyword>
<dbReference type="EMBL" id="BMAT01000386">
    <property type="protein sequence ID" value="GFR65422.1"/>
    <property type="molecule type" value="Genomic_DNA"/>
</dbReference>
<evidence type="ECO:0000313" key="3">
    <source>
        <dbReference type="Proteomes" id="UP000762676"/>
    </source>
</evidence>
<dbReference type="Proteomes" id="UP000762676">
    <property type="component" value="Unassembled WGS sequence"/>
</dbReference>
<accession>A0AAV4EW74</accession>
<dbReference type="AlphaFoldDB" id="A0AAV4EW74"/>
<feature type="compositionally biased region" description="Polar residues" evidence="1">
    <location>
        <begin position="139"/>
        <end position="151"/>
    </location>
</feature>
<name>A0AAV4EW74_9GAST</name>
<evidence type="ECO:0000256" key="1">
    <source>
        <dbReference type="SAM" id="MobiDB-lite"/>
    </source>
</evidence>
<sequence>MDLSDLRKNLPTGSSAYAQVLAEIQEAPGLQVSTPDDEADGSGSKKKHHHHHHHNGEKEGKIVHGLHHCYKIEGGHCHATYGCNHLHTPAGDSLSPAMARRRSVSMLPGQLHVPEDIGGRSRSNSDAAGRRRLSIPANHLTSPARSHSGSLADTPEEPGPGFNRARRGSNVVLHSGELPIVYNQLKGK</sequence>
<feature type="region of interest" description="Disordered" evidence="1">
    <location>
        <begin position="28"/>
        <end position="60"/>
    </location>
</feature>
<protein>
    <recommendedName>
        <fullName evidence="4">C3H1-type domain-containing protein</fullName>
    </recommendedName>
</protein>
<feature type="region of interest" description="Disordered" evidence="1">
    <location>
        <begin position="107"/>
        <end position="167"/>
    </location>
</feature>